<evidence type="ECO:0000313" key="2">
    <source>
        <dbReference type="EMBL" id="DAA04198.1"/>
    </source>
</evidence>
<sequence>MLRWIRRWEVAGGDGAGKTKSIKPTETKMRDARPDKWAQREEPGQVPVMVEIGGRLRNFPTAK</sequence>
<dbReference type="AlphaFoldDB" id="Q6IJM3"/>
<protein>
    <submittedName>
        <fullName evidence="2">HDC14616</fullName>
    </submittedName>
</protein>
<organism evidence="2">
    <name type="scientific">Drosophila melanogaster</name>
    <name type="common">Fruit fly</name>
    <dbReference type="NCBI Taxonomy" id="7227"/>
    <lineage>
        <taxon>Eukaryota</taxon>
        <taxon>Metazoa</taxon>
        <taxon>Ecdysozoa</taxon>
        <taxon>Arthropoda</taxon>
        <taxon>Hexapoda</taxon>
        <taxon>Insecta</taxon>
        <taxon>Pterygota</taxon>
        <taxon>Neoptera</taxon>
        <taxon>Endopterygota</taxon>
        <taxon>Diptera</taxon>
        <taxon>Brachycera</taxon>
        <taxon>Muscomorpha</taxon>
        <taxon>Ephydroidea</taxon>
        <taxon>Drosophilidae</taxon>
        <taxon>Drosophila</taxon>
        <taxon>Sophophora</taxon>
    </lineage>
</organism>
<evidence type="ECO:0000256" key="1">
    <source>
        <dbReference type="SAM" id="MobiDB-lite"/>
    </source>
</evidence>
<gene>
    <name evidence="2" type="ORF">HDC14616</name>
</gene>
<proteinExistence type="predicted"/>
<name>Q6IJM3_DROME</name>
<reference evidence="2" key="1">
    <citation type="journal article" date="2003" name="Genome Biol.">
        <title>An integrated gene annotation and transcriptional profiling approach towards the full gene content of the Drosophila genome.</title>
        <authorList>
            <person name="Hild M."/>
            <person name="Beckmann B."/>
            <person name="Haas S.A."/>
            <person name="Koch B."/>
            <person name="Solovyev V."/>
            <person name="Busold C."/>
            <person name="Fellenberg K."/>
            <person name="Boutros M."/>
            <person name="Vingron M."/>
            <person name="Sauer F."/>
            <person name="Hoheisel J.D."/>
            <person name="Paro R."/>
        </authorList>
    </citation>
    <scope>NUCLEOTIDE SEQUENCE</scope>
</reference>
<feature type="region of interest" description="Disordered" evidence="1">
    <location>
        <begin position="13"/>
        <end position="43"/>
    </location>
</feature>
<dbReference type="EMBL" id="BK002693">
    <property type="protein sequence ID" value="DAA04198.1"/>
    <property type="molecule type" value="Genomic_DNA"/>
</dbReference>
<accession>Q6IJM3</accession>
<feature type="compositionally biased region" description="Basic and acidic residues" evidence="1">
    <location>
        <begin position="23"/>
        <end position="43"/>
    </location>
</feature>